<dbReference type="InterPro" id="IPR006059">
    <property type="entry name" value="SBP"/>
</dbReference>
<evidence type="ECO:0000256" key="6">
    <source>
        <dbReference type="SAM" id="SignalP"/>
    </source>
</evidence>
<dbReference type="GO" id="GO:0015888">
    <property type="term" value="P:thiamine transport"/>
    <property type="evidence" value="ECO:0007669"/>
    <property type="project" value="TreeGrafter"/>
</dbReference>
<dbReference type="GO" id="GO:0030976">
    <property type="term" value="F:thiamine pyrophosphate binding"/>
    <property type="evidence" value="ECO:0007669"/>
    <property type="project" value="TreeGrafter"/>
</dbReference>
<dbReference type="GO" id="GO:0030975">
    <property type="term" value="F:thiamine binding"/>
    <property type="evidence" value="ECO:0007669"/>
    <property type="project" value="TreeGrafter"/>
</dbReference>
<dbReference type="RefSeq" id="WP_173145664.1">
    <property type="nucleotide sequence ID" value="NZ_CP053985.1"/>
</dbReference>
<comment type="similarity">
    <text evidence="2">Belongs to the bacterial solute-binding protein 1 family.</text>
</comment>
<gene>
    <name evidence="7" type="ORF">FOC84_18285</name>
</gene>
<dbReference type="PANTHER" id="PTHR30006:SF3">
    <property type="entry name" value="THIAMINE-BINDING PERIPLASMIC PROTEIN"/>
    <property type="match status" value="1"/>
</dbReference>
<organism evidence="7 8">
    <name type="scientific">Achromobacter pestifer</name>
    <dbReference type="NCBI Taxonomy" id="1353889"/>
    <lineage>
        <taxon>Bacteria</taxon>
        <taxon>Pseudomonadati</taxon>
        <taxon>Pseudomonadota</taxon>
        <taxon>Betaproteobacteria</taxon>
        <taxon>Burkholderiales</taxon>
        <taxon>Alcaligenaceae</taxon>
        <taxon>Achromobacter</taxon>
    </lineage>
</organism>
<keyword evidence="3" id="KW-0813">Transport</keyword>
<sequence>MERRTFIKSSLATMGACATPTLVRAAASASATVKSIRIIAAGGQSGEALQRGYIDAYTARTGITVQREDTTGTPLGKLRAMVESGRIDSVLHEIGGPALAQAMALNLLAPLDWAQIDPAAMFPEARHTHGMGYQYFSVTLSGRADAAPLANWKDFWDTAKFPGWRSLPDIPYYSLPIALLADGVAPENLYPIDFDRAFASLERIKSHVPVWWSSGAQPAQLLLDNEVRYAASYSGRVAGNPKLRLEFNQGLLNIGYFVMPRGAAPAQASAAFGLLHQMTLPASQAEAAKIIPYTGNSPYLDKLLPQDKLAQFPTSRANREVQILPNEAFWAAHASVVEKRWQLFKLGL</sequence>
<proteinExistence type="inferred from homology"/>
<dbReference type="Gene3D" id="3.40.190.10">
    <property type="entry name" value="Periplasmic binding protein-like II"/>
    <property type="match status" value="2"/>
</dbReference>
<dbReference type="EMBL" id="CP053985">
    <property type="protein sequence ID" value="QKH36785.1"/>
    <property type="molecule type" value="Genomic_DNA"/>
</dbReference>
<dbReference type="KEGG" id="apes:FOC84_18285"/>
<evidence type="ECO:0000256" key="4">
    <source>
        <dbReference type="ARBA" id="ARBA00022729"/>
    </source>
</evidence>
<reference evidence="7 8" key="1">
    <citation type="submission" date="2020-05" db="EMBL/GenBank/DDBJ databases">
        <title>FDA dAtabase for Regulatory Grade micrObial Sequences (FDA-ARGOS): Supporting development and validation of Infectious Disease Dx tests.</title>
        <authorList>
            <person name="Sproer C."/>
            <person name="Gronow S."/>
            <person name="Severitt S."/>
            <person name="Schroder I."/>
            <person name="Tallon L."/>
            <person name="Sadzewicz L."/>
            <person name="Zhao X."/>
            <person name="Vavikolanu K."/>
            <person name="Mehta A."/>
            <person name="Aluvathingal J."/>
            <person name="Nadendla S."/>
            <person name="Myers T."/>
            <person name="Yan Y."/>
            <person name="Sichtig H."/>
        </authorList>
    </citation>
    <scope>NUCLEOTIDE SEQUENCE [LARGE SCALE GENOMIC DNA]</scope>
    <source>
        <strain evidence="7 8">FDAARGOS_790</strain>
    </source>
</reference>
<dbReference type="SUPFAM" id="SSF53850">
    <property type="entry name" value="Periplasmic binding protein-like II"/>
    <property type="match status" value="1"/>
</dbReference>
<name>A0A7D4DYQ4_9BURK</name>
<dbReference type="Pfam" id="PF13416">
    <property type="entry name" value="SBP_bac_8"/>
    <property type="match status" value="1"/>
</dbReference>
<dbReference type="GO" id="GO:0030288">
    <property type="term" value="C:outer membrane-bounded periplasmic space"/>
    <property type="evidence" value="ECO:0007669"/>
    <property type="project" value="TreeGrafter"/>
</dbReference>
<accession>A0A7D4DYQ4</accession>
<evidence type="ECO:0000256" key="1">
    <source>
        <dbReference type="ARBA" id="ARBA00004418"/>
    </source>
</evidence>
<keyword evidence="5" id="KW-0574">Periplasm</keyword>
<protein>
    <submittedName>
        <fullName evidence="7">Extracellular solute-binding protein</fullName>
    </submittedName>
</protein>
<evidence type="ECO:0000313" key="8">
    <source>
        <dbReference type="Proteomes" id="UP000500970"/>
    </source>
</evidence>
<dbReference type="AlphaFoldDB" id="A0A7D4DYQ4"/>
<evidence type="ECO:0000256" key="2">
    <source>
        <dbReference type="ARBA" id="ARBA00008520"/>
    </source>
</evidence>
<keyword evidence="8" id="KW-1185">Reference proteome</keyword>
<comment type="subcellular location">
    <subcellularLocation>
        <location evidence="1">Periplasm</location>
    </subcellularLocation>
</comment>
<feature type="chain" id="PRO_5028851346" evidence="6">
    <location>
        <begin position="26"/>
        <end position="348"/>
    </location>
</feature>
<feature type="signal peptide" evidence="6">
    <location>
        <begin position="1"/>
        <end position="25"/>
    </location>
</feature>
<evidence type="ECO:0000313" key="7">
    <source>
        <dbReference type="EMBL" id="QKH36785.1"/>
    </source>
</evidence>
<keyword evidence="4 6" id="KW-0732">Signal</keyword>
<dbReference type="PANTHER" id="PTHR30006">
    <property type="entry name" value="THIAMINE-BINDING PERIPLASMIC PROTEIN-RELATED"/>
    <property type="match status" value="1"/>
</dbReference>
<dbReference type="Proteomes" id="UP000500970">
    <property type="component" value="Chromosome"/>
</dbReference>
<evidence type="ECO:0000256" key="5">
    <source>
        <dbReference type="ARBA" id="ARBA00022764"/>
    </source>
</evidence>
<evidence type="ECO:0000256" key="3">
    <source>
        <dbReference type="ARBA" id="ARBA00022448"/>
    </source>
</evidence>